<dbReference type="Proteomes" id="UP000427769">
    <property type="component" value="Chromosome"/>
</dbReference>
<reference evidence="3 4" key="1">
    <citation type="submission" date="2019-11" db="EMBL/GenBank/DDBJ databases">
        <title>Comparative genomics of hydrocarbon-degrading Desulfosarcina strains.</title>
        <authorList>
            <person name="Watanabe M."/>
            <person name="Kojima H."/>
            <person name="Fukui M."/>
        </authorList>
    </citation>
    <scope>NUCLEOTIDE SEQUENCE [LARGE SCALE GENOMIC DNA]</scope>
    <source>
        <strain evidence="3 4">PP31</strain>
    </source>
</reference>
<evidence type="ECO:0000256" key="2">
    <source>
        <dbReference type="SAM" id="MobiDB-lite"/>
    </source>
</evidence>
<dbReference type="KEGG" id="dwd:DSCW_49290"/>
<name>A0A5K7Z678_9BACT</name>
<keyword evidence="4" id="KW-1185">Reference proteome</keyword>
<dbReference type="EMBL" id="AP021875">
    <property type="protein sequence ID" value="BBO77512.1"/>
    <property type="molecule type" value="Genomic_DNA"/>
</dbReference>
<evidence type="ECO:0000313" key="3">
    <source>
        <dbReference type="EMBL" id="BBO77512.1"/>
    </source>
</evidence>
<feature type="region of interest" description="Disordered" evidence="2">
    <location>
        <begin position="148"/>
        <end position="193"/>
    </location>
</feature>
<protein>
    <submittedName>
        <fullName evidence="3">Uncharacterized protein</fullName>
    </submittedName>
</protein>
<dbReference type="OrthoDB" id="3176605at2"/>
<gene>
    <name evidence="3" type="ORF">DSCW_49290</name>
</gene>
<dbReference type="AlphaFoldDB" id="A0A5K7Z678"/>
<sequence>MSENPTPINPVCQQMLNCRLTGNITPISWFRNILTDSGKPDVVAIIILSDIVYWYTPMMTRDEHTGDVIGIQQKFQADKLQKTYQEYADIFGFSKNQIKNAIDNLCNQDLITREFRHIKTGSGLAITNVMYIEPIFDNIVKISNKIRSPQKDRGYPPKKLGDIPVKSEGISPQKNGGPPPKKSGDLPPKNGGTYTKITTKNSTENTTTTTTACEAAAVTLENCIPEPIRSGIPEIYQDHKDVLANLETYLQSHGEPYVITELGYAAAHSTKDGGFPAFLRRSLENGWGTENLKIQQAAQTEQLIRQRRQREKELEDRRTEQQRLADIEKRDRQIDQKFQEALERLTPSELGRIESEAWAEAEQKTPELKGQQGQMLAAAKEKLSTLPGHERDSLFEVAKASVRAAIGGLLGENHPGFQRAVDNQVLREIQQRYPLKTPLASLRKERVKTEAQRILKTIIIHSHGLLKIDRAEETT</sequence>
<keyword evidence="1" id="KW-0175">Coiled coil</keyword>
<evidence type="ECO:0000313" key="4">
    <source>
        <dbReference type="Proteomes" id="UP000427769"/>
    </source>
</evidence>
<dbReference type="RefSeq" id="WP_155306246.1">
    <property type="nucleotide sequence ID" value="NZ_AP021875.1"/>
</dbReference>
<feature type="compositionally biased region" description="Basic and acidic residues" evidence="2">
    <location>
        <begin position="149"/>
        <end position="161"/>
    </location>
</feature>
<organism evidence="3 4">
    <name type="scientific">Desulfosarcina widdelii</name>
    <dbReference type="NCBI Taxonomy" id="947919"/>
    <lineage>
        <taxon>Bacteria</taxon>
        <taxon>Pseudomonadati</taxon>
        <taxon>Thermodesulfobacteriota</taxon>
        <taxon>Desulfobacteria</taxon>
        <taxon>Desulfobacterales</taxon>
        <taxon>Desulfosarcinaceae</taxon>
        <taxon>Desulfosarcina</taxon>
    </lineage>
</organism>
<proteinExistence type="predicted"/>
<accession>A0A5K7Z678</accession>
<feature type="coiled-coil region" evidence="1">
    <location>
        <begin position="297"/>
        <end position="330"/>
    </location>
</feature>
<evidence type="ECO:0000256" key="1">
    <source>
        <dbReference type="SAM" id="Coils"/>
    </source>
</evidence>